<accession>A0AAP2CGR9</accession>
<reference evidence="2 3" key="1">
    <citation type="submission" date="2021-05" db="EMBL/GenBank/DDBJ databases">
        <authorList>
            <person name="Zhang Z.D."/>
            <person name="Osman G."/>
        </authorList>
    </citation>
    <scope>NUCLEOTIDE SEQUENCE [LARGE SCALE GENOMIC DNA]</scope>
    <source>
        <strain evidence="2 3">KCTC 32217</strain>
    </source>
</reference>
<dbReference type="SUPFAM" id="SSF53448">
    <property type="entry name" value="Nucleotide-diphospho-sugar transferases"/>
    <property type="match status" value="1"/>
</dbReference>
<protein>
    <recommendedName>
        <fullName evidence="1">Streptomycin biosynthesis protein StrF domain-containing protein</fullName>
    </recommendedName>
</protein>
<dbReference type="InterPro" id="IPR059123">
    <property type="entry name" value="StrF_dom"/>
</dbReference>
<feature type="domain" description="Streptomycin biosynthesis protein StrF" evidence="1">
    <location>
        <begin position="4"/>
        <end position="193"/>
    </location>
</feature>
<dbReference type="Pfam" id="PF13712">
    <property type="entry name" value="Glyco_tranf_2_5"/>
    <property type="match status" value="1"/>
</dbReference>
<dbReference type="Proteomes" id="UP001319104">
    <property type="component" value="Unassembled WGS sequence"/>
</dbReference>
<evidence type="ECO:0000259" key="1">
    <source>
        <dbReference type="Pfam" id="PF13712"/>
    </source>
</evidence>
<dbReference type="RefSeq" id="WP_213944131.1">
    <property type="nucleotide sequence ID" value="NZ_JAHCMY010000001.1"/>
</dbReference>
<dbReference type="Gene3D" id="3.90.550.10">
    <property type="entry name" value="Spore Coat Polysaccharide Biosynthesis Protein SpsA, Chain A"/>
    <property type="match status" value="1"/>
</dbReference>
<dbReference type="AlphaFoldDB" id="A0AAP2CGR9"/>
<name>A0AAP2CGR9_9BACT</name>
<proteinExistence type="predicted"/>
<organism evidence="2 3">
    <name type="scientific">Litoribacter ruber</name>
    <dbReference type="NCBI Taxonomy" id="702568"/>
    <lineage>
        <taxon>Bacteria</taxon>
        <taxon>Pseudomonadati</taxon>
        <taxon>Bacteroidota</taxon>
        <taxon>Cytophagia</taxon>
        <taxon>Cytophagales</taxon>
        <taxon>Cyclobacteriaceae</taxon>
        <taxon>Litoribacter</taxon>
    </lineage>
</organism>
<dbReference type="InterPro" id="IPR029044">
    <property type="entry name" value="Nucleotide-diphossugar_trans"/>
</dbReference>
<comment type="caution">
    <text evidence="2">The sequence shown here is derived from an EMBL/GenBank/DDBJ whole genome shotgun (WGS) entry which is preliminary data.</text>
</comment>
<gene>
    <name evidence="2" type="ORF">KI659_04510</name>
</gene>
<dbReference type="EMBL" id="JAHCMY010000001">
    <property type="protein sequence ID" value="MBS9523274.1"/>
    <property type="molecule type" value="Genomic_DNA"/>
</dbReference>
<sequence length="301" mass="35052">MISIIICSVNQSYLDQVSQNISQTVGIEFELIAIDNTQNPRGITSVYNEGANRAKYPHLCFVHEDVIFETMDWGKKVCEILSDESIGLVGVAGSIYKSLAPSGWYLYELNYPAKAFQKIRQAYKFEDRPPMLVEANHNDKKLNEVVCIDGVWFCTTKKVMEEMSFDESIQGFHGYDVDFSLSVAQKYKVMVTYDVLLTHFSEGRFDRQWLDSTLKVQKKWNHCLPNYLPDVPEHLIYKTEKAAFKRSIKEMLKYGYGFREIKAMLLNARKSPFMSDSLFYKLYFYLIKTTLFSRFTYNKTQ</sequence>
<evidence type="ECO:0000313" key="2">
    <source>
        <dbReference type="EMBL" id="MBS9523274.1"/>
    </source>
</evidence>
<evidence type="ECO:0000313" key="3">
    <source>
        <dbReference type="Proteomes" id="UP001319104"/>
    </source>
</evidence>
<keyword evidence="3" id="KW-1185">Reference proteome</keyword>